<dbReference type="NCBIfam" id="TIGR03519">
    <property type="entry name" value="T9SS_PorP_fam"/>
    <property type="match status" value="1"/>
</dbReference>
<dbReference type="EMBL" id="JBHUHR010000029">
    <property type="protein sequence ID" value="MFD2035241.1"/>
    <property type="molecule type" value="Genomic_DNA"/>
</dbReference>
<dbReference type="RefSeq" id="WP_376886075.1">
    <property type="nucleotide sequence ID" value="NZ_JBHUHR010000029.1"/>
</dbReference>
<dbReference type="Proteomes" id="UP001597361">
    <property type="component" value="Unassembled WGS sequence"/>
</dbReference>
<comment type="caution">
    <text evidence="1">The sequence shown here is derived from an EMBL/GenBank/DDBJ whole genome shotgun (WGS) entry which is preliminary data.</text>
</comment>
<evidence type="ECO:0000313" key="1">
    <source>
        <dbReference type="EMBL" id="MFD2035241.1"/>
    </source>
</evidence>
<dbReference type="Pfam" id="PF11751">
    <property type="entry name" value="PorP_SprF"/>
    <property type="match status" value="1"/>
</dbReference>
<evidence type="ECO:0000313" key="2">
    <source>
        <dbReference type="Proteomes" id="UP001597361"/>
    </source>
</evidence>
<protein>
    <submittedName>
        <fullName evidence="1">Type IX secretion system membrane protein PorP/SprF</fullName>
    </submittedName>
</protein>
<proteinExistence type="predicted"/>
<dbReference type="InterPro" id="IPR019861">
    <property type="entry name" value="PorP/SprF_Bacteroidetes"/>
</dbReference>
<accession>A0ABW4VMA7</accession>
<gene>
    <name evidence="1" type="ORF">ACFSKL_10590</name>
</gene>
<reference evidence="2" key="1">
    <citation type="journal article" date="2019" name="Int. J. Syst. Evol. Microbiol.">
        <title>The Global Catalogue of Microorganisms (GCM) 10K type strain sequencing project: providing services to taxonomists for standard genome sequencing and annotation.</title>
        <authorList>
            <consortium name="The Broad Institute Genomics Platform"/>
            <consortium name="The Broad Institute Genome Sequencing Center for Infectious Disease"/>
            <person name="Wu L."/>
            <person name="Ma J."/>
        </authorList>
    </citation>
    <scope>NUCLEOTIDE SEQUENCE [LARGE SCALE GENOMIC DNA]</scope>
    <source>
        <strain evidence="2">CGMCC 1.15180</strain>
    </source>
</reference>
<name>A0ABW4VMA7_9BACT</name>
<organism evidence="1 2">
    <name type="scientific">Belliella marina</name>
    <dbReference type="NCBI Taxonomy" id="1644146"/>
    <lineage>
        <taxon>Bacteria</taxon>
        <taxon>Pseudomonadati</taxon>
        <taxon>Bacteroidota</taxon>
        <taxon>Cytophagia</taxon>
        <taxon>Cytophagales</taxon>
        <taxon>Cyclobacteriaceae</taxon>
        <taxon>Belliella</taxon>
    </lineage>
</organism>
<sequence length="313" mass="35717">MKKIYILCFCLLFVFELYGQSRKYVSQFSHLQSYFNPGLTGYEGSSFRGFVRNQWAGFEGAPKTYFASLEIDVADFSKKSDPDKNALGINILHDQYGPFVESELIASYASRIQVSEKTFLRLGLGVNFNSIRLDGSNLSTEQALDPLVGQYINGFADMQVLDFNIGMAITNANWYISYAVHNVNQGAISSGDIFMDRKPRVGVLQAGYRSALSENLAVATNFMYRSQSDLPENIEFNFKVLMMDRIWLGAGHRIDYANNFQLGILFPMMRIGYVYELPMVKSYLLPNTTHEFLAVIPLFRKNIRENKYEVLIW</sequence>
<keyword evidence="2" id="KW-1185">Reference proteome</keyword>